<reference evidence="2" key="2">
    <citation type="submission" date="2020-11" db="EMBL/GenBank/DDBJ databases">
        <authorList>
            <person name="McCartney M.A."/>
            <person name="Auch B."/>
            <person name="Kono T."/>
            <person name="Mallez S."/>
            <person name="Becker A."/>
            <person name="Gohl D.M."/>
            <person name="Silverstein K.A.T."/>
            <person name="Koren S."/>
            <person name="Bechman K.B."/>
            <person name="Herman A."/>
            <person name="Abrahante J.E."/>
            <person name="Garbe J."/>
        </authorList>
    </citation>
    <scope>NUCLEOTIDE SEQUENCE</scope>
    <source>
        <strain evidence="2">Duluth1</strain>
        <tissue evidence="2">Whole animal</tissue>
    </source>
</reference>
<proteinExistence type="predicted"/>
<evidence type="ECO:0000313" key="3">
    <source>
        <dbReference type="Proteomes" id="UP000828390"/>
    </source>
</evidence>
<feature type="chain" id="PRO_5039456303" evidence="1">
    <location>
        <begin position="32"/>
        <end position="205"/>
    </location>
</feature>
<gene>
    <name evidence="2" type="ORF">DPMN_180277</name>
</gene>
<sequence>MNIVMTFEMDTRSRFTGFACTIMVLLQCSLSYGNTSCPQCNDATQQTFLNGQIQTKNLYNISLPSNPSCAANTQPASPCRPGVVLCERITVTVSSSEKNRTTNATHETKISYTAHKCSANTSISLSPQCQPIDGNVTLLAPLMDGQTDMMMYNAILQSMTNTTVSGKVCYNTSLVGNFNSTGQAIVPLGHVILFMSPLWVASTLW</sequence>
<organism evidence="2 3">
    <name type="scientific">Dreissena polymorpha</name>
    <name type="common">Zebra mussel</name>
    <name type="synonym">Mytilus polymorpha</name>
    <dbReference type="NCBI Taxonomy" id="45954"/>
    <lineage>
        <taxon>Eukaryota</taxon>
        <taxon>Metazoa</taxon>
        <taxon>Spiralia</taxon>
        <taxon>Lophotrochozoa</taxon>
        <taxon>Mollusca</taxon>
        <taxon>Bivalvia</taxon>
        <taxon>Autobranchia</taxon>
        <taxon>Heteroconchia</taxon>
        <taxon>Euheterodonta</taxon>
        <taxon>Imparidentia</taxon>
        <taxon>Neoheterodontei</taxon>
        <taxon>Myida</taxon>
        <taxon>Dreissenoidea</taxon>
        <taxon>Dreissenidae</taxon>
        <taxon>Dreissena</taxon>
    </lineage>
</organism>
<comment type="caution">
    <text evidence="2">The sequence shown here is derived from an EMBL/GenBank/DDBJ whole genome shotgun (WGS) entry which is preliminary data.</text>
</comment>
<keyword evidence="3" id="KW-1185">Reference proteome</keyword>
<feature type="signal peptide" evidence="1">
    <location>
        <begin position="1"/>
        <end position="31"/>
    </location>
</feature>
<dbReference type="AlphaFoldDB" id="A0A9D4IKC1"/>
<name>A0A9D4IKC1_DREPO</name>
<accession>A0A9D4IKC1</accession>
<protein>
    <submittedName>
        <fullName evidence="2">Uncharacterized protein</fullName>
    </submittedName>
</protein>
<reference evidence="2" key="1">
    <citation type="journal article" date="2019" name="bioRxiv">
        <title>The Genome of the Zebra Mussel, Dreissena polymorpha: A Resource for Invasive Species Research.</title>
        <authorList>
            <person name="McCartney M.A."/>
            <person name="Auch B."/>
            <person name="Kono T."/>
            <person name="Mallez S."/>
            <person name="Zhang Y."/>
            <person name="Obille A."/>
            <person name="Becker A."/>
            <person name="Abrahante J.E."/>
            <person name="Garbe J."/>
            <person name="Badalamenti J.P."/>
            <person name="Herman A."/>
            <person name="Mangelson H."/>
            <person name="Liachko I."/>
            <person name="Sullivan S."/>
            <person name="Sone E.D."/>
            <person name="Koren S."/>
            <person name="Silverstein K.A.T."/>
            <person name="Beckman K.B."/>
            <person name="Gohl D.M."/>
        </authorList>
    </citation>
    <scope>NUCLEOTIDE SEQUENCE</scope>
    <source>
        <strain evidence="2">Duluth1</strain>
        <tissue evidence="2">Whole animal</tissue>
    </source>
</reference>
<dbReference type="Proteomes" id="UP000828390">
    <property type="component" value="Unassembled WGS sequence"/>
</dbReference>
<evidence type="ECO:0000313" key="2">
    <source>
        <dbReference type="EMBL" id="KAH3778806.1"/>
    </source>
</evidence>
<keyword evidence="1" id="KW-0732">Signal</keyword>
<evidence type="ECO:0000256" key="1">
    <source>
        <dbReference type="SAM" id="SignalP"/>
    </source>
</evidence>
<dbReference type="EMBL" id="JAIWYP010000009">
    <property type="protein sequence ID" value="KAH3778806.1"/>
    <property type="molecule type" value="Genomic_DNA"/>
</dbReference>